<evidence type="ECO:0000313" key="1">
    <source>
        <dbReference type="EMBL" id="GMT06245.1"/>
    </source>
</evidence>
<reference evidence="1" key="1">
    <citation type="submission" date="2023-10" db="EMBL/GenBank/DDBJ databases">
        <title>Genome assembly of Pristionchus species.</title>
        <authorList>
            <person name="Yoshida K."/>
            <person name="Sommer R.J."/>
        </authorList>
    </citation>
    <scope>NUCLEOTIDE SEQUENCE</scope>
    <source>
        <strain evidence="1">RS0144</strain>
    </source>
</reference>
<organism evidence="1 2">
    <name type="scientific">Pristionchus entomophagus</name>
    <dbReference type="NCBI Taxonomy" id="358040"/>
    <lineage>
        <taxon>Eukaryota</taxon>
        <taxon>Metazoa</taxon>
        <taxon>Ecdysozoa</taxon>
        <taxon>Nematoda</taxon>
        <taxon>Chromadorea</taxon>
        <taxon>Rhabditida</taxon>
        <taxon>Rhabditina</taxon>
        <taxon>Diplogasteromorpha</taxon>
        <taxon>Diplogasteroidea</taxon>
        <taxon>Neodiplogasteridae</taxon>
        <taxon>Pristionchus</taxon>
    </lineage>
</organism>
<gene>
    <name evidence="1" type="ORF">PENTCL1PPCAC_28419</name>
</gene>
<proteinExistence type="predicted"/>
<sequence length="230" mass="26829">KHHHAWSVILPDLLPSFFSSLLPRLIFAYRTRHSAVVHPMVKSIPILIVFLTCLTASQAKHRRQVVHYPPTAPGIQTRSLSGTYATDGNNITNAEVYKLITLTLLRGMVQFQVKGYNDRVYLEKFRRSYWFGDRYYYMDNLYYLATRDSCAFKMDYDMRRNINYTDGSPVYDIVYQCQRYVEYCCGLDCCRNYDLSVSPRPQQHMQYPWSGSSSAFLSLVPLLLTTLLRV</sequence>
<feature type="non-terminal residue" evidence="1">
    <location>
        <position position="1"/>
    </location>
</feature>
<comment type="caution">
    <text evidence="1">The sequence shown here is derived from an EMBL/GenBank/DDBJ whole genome shotgun (WGS) entry which is preliminary data.</text>
</comment>
<evidence type="ECO:0000313" key="2">
    <source>
        <dbReference type="Proteomes" id="UP001432027"/>
    </source>
</evidence>
<keyword evidence="2" id="KW-1185">Reference proteome</keyword>
<dbReference type="EMBL" id="BTSX01000006">
    <property type="protein sequence ID" value="GMT06245.1"/>
    <property type="molecule type" value="Genomic_DNA"/>
</dbReference>
<dbReference type="Proteomes" id="UP001432027">
    <property type="component" value="Unassembled WGS sequence"/>
</dbReference>
<name>A0AAV5UGS1_9BILA</name>
<accession>A0AAV5UGS1</accession>
<protein>
    <recommendedName>
        <fullName evidence="3">CX domain-containing protein</fullName>
    </recommendedName>
</protein>
<evidence type="ECO:0008006" key="3">
    <source>
        <dbReference type="Google" id="ProtNLM"/>
    </source>
</evidence>
<dbReference type="AlphaFoldDB" id="A0AAV5UGS1"/>